<feature type="compositionally biased region" description="Acidic residues" evidence="1">
    <location>
        <begin position="55"/>
        <end position="69"/>
    </location>
</feature>
<sequence>MIEEWRKNNAEAERAWSTIKGSGKKTKKKKTTIRRKRSAKNRKDERGKKRKETSSEETDTESLSEDETTDTTTSDSDDSARVARHNSTGRKPTKKYKRKAWRLKGKGKTHTEVTMPRKCDKGESSRQRKEGCKGGLEHEEQDGDRETEPVTPLMGGHKGLTAGCSQKGLIEYCISAHKIYSAKKADVLKKLCEKKGIKYTKKPEAVELLARYQMKLAYDSFEEERCMENKRAGDKTKASGSPRKEFTKTTKKPATKQVPVIIRSAPVQPAKDSE</sequence>
<feature type="compositionally biased region" description="Basic and acidic residues" evidence="1">
    <location>
        <begin position="1"/>
        <end position="14"/>
    </location>
</feature>
<evidence type="ECO:0000256" key="1">
    <source>
        <dbReference type="SAM" id="MobiDB-lite"/>
    </source>
</evidence>
<name>A0A388LN30_CHABU</name>
<organism evidence="2 3">
    <name type="scientific">Chara braunii</name>
    <name type="common">Braun's stonewort</name>
    <dbReference type="NCBI Taxonomy" id="69332"/>
    <lineage>
        <taxon>Eukaryota</taxon>
        <taxon>Viridiplantae</taxon>
        <taxon>Streptophyta</taxon>
        <taxon>Charophyceae</taxon>
        <taxon>Charales</taxon>
        <taxon>Characeae</taxon>
        <taxon>Chara</taxon>
    </lineage>
</organism>
<feature type="compositionally biased region" description="Basic and acidic residues" evidence="1">
    <location>
        <begin position="229"/>
        <end position="248"/>
    </location>
</feature>
<gene>
    <name evidence="2" type="ORF">CBR_g37551</name>
</gene>
<dbReference type="EMBL" id="BFEA01000450">
    <property type="protein sequence ID" value="GBG83750.1"/>
    <property type="molecule type" value="Genomic_DNA"/>
</dbReference>
<accession>A0A388LN30</accession>
<feature type="compositionally biased region" description="Basic and acidic residues" evidence="1">
    <location>
        <begin position="109"/>
        <end position="148"/>
    </location>
</feature>
<feature type="region of interest" description="Disordered" evidence="1">
    <location>
        <begin position="1"/>
        <end position="154"/>
    </location>
</feature>
<feature type="compositionally biased region" description="Basic residues" evidence="1">
    <location>
        <begin position="22"/>
        <end position="40"/>
    </location>
</feature>
<proteinExistence type="predicted"/>
<protein>
    <submittedName>
        <fullName evidence="2">Uncharacterized protein</fullName>
    </submittedName>
</protein>
<evidence type="ECO:0000313" key="2">
    <source>
        <dbReference type="EMBL" id="GBG83750.1"/>
    </source>
</evidence>
<feature type="compositionally biased region" description="Basic residues" evidence="1">
    <location>
        <begin position="82"/>
        <end position="108"/>
    </location>
</feature>
<dbReference type="Proteomes" id="UP000265515">
    <property type="component" value="Unassembled WGS sequence"/>
</dbReference>
<reference evidence="2 3" key="1">
    <citation type="journal article" date="2018" name="Cell">
        <title>The Chara Genome: Secondary Complexity and Implications for Plant Terrestrialization.</title>
        <authorList>
            <person name="Nishiyama T."/>
            <person name="Sakayama H."/>
            <person name="Vries J.D."/>
            <person name="Buschmann H."/>
            <person name="Saint-Marcoux D."/>
            <person name="Ullrich K.K."/>
            <person name="Haas F.B."/>
            <person name="Vanderstraeten L."/>
            <person name="Becker D."/>
            <person name="Lang D."/>
            <person name="Vosolsobe S."/>
            <person name="Rombauts S."/>
            <person name="Wilhelmsson P.K.I."/>
            <person name="Janitza P."/>
            <person name="Kern R."/>
            <person name="Heyl A."/>
            <person name="Rumpler F."/>
            <person name="Villalobos L.I.A.C."/>
            <person name="Clay J.M."/>
            <person name="Skokan R."/>
            <person name="Toyoda A."/>
            <person name="Suzuki Y."/>
            <person name="Kagoshima H."/>
            <person name="Schijlen E."/>
            <person name="Tajeshwar N."/>
            <person name="Catarino B."/>
            <person name="Hetherington A.J."/>
            <person name="Saltykova A."/>
            <person name="Bonnot C."/>
            <person name="Breuninger H."/>
            <person name="Symeonidi A."/>
            <person name="Radhakrishnan G.V."/>
            <person name="Van Nieuwerburgh F."/>
            <person name="Deforce D."/>
            <person name="Chang C."/>
            <person name="Karol K.G."/>
            <person name="Hedrich R."/>
            <person name="Ulvskov P."/>
            <person name="Glockner G."/>
            <person name="Delwiche C.F."/>
            <person name="Petrasek J."/>
            <person name="Van de Peer Y."/>
            <person name="Friml J."/>
            <person name="Beilby M."/>
            <person name="Dolan L."/>
            <person name="Kohara Y."/>
            <person name="Sugano S."/>
            <person name="Fujiyama A."/>
            <person name="Delaux P.-M."/>
            <person name="Quint M."/>
            <person name="TheiBen G."/>
            <person name="Hagemann M."/>
            <person name="Harholt J."/>
            <person name="Dunand C."/>
            <person name="Zachgo S."/>
            <person name="Langdale J."/>
            <person name="Maumus F."/>
            <person name="Straeten D.V.D."/>
            <person name="Gould S.B."/>
            <person name="Rensing S.A."/>
        </authorList>
    </citation>
    <scope>NUCLEOTIDE SEQUENCE [LARGE SCALE GENOMIC DNA]</scope>
    <source>
        <strain evidence="2 3">S276</strain>
    </source>
</reference>
<dbReference type="Gramene" id="GBG83750">
    <property type="protein sequence ID" value="GBG83750"/>
    <property type="gene ID" value="CBR_g37551"/>
</dbReference>
<keyword evidence="3" id="KW-1185">Reference proteome</keyword>
<comment type="caution">
    <text evidence="2">The sequence shown here is derived from an EMBL/GenBank/DDBJ whole genome shotgun (WGS) entry which is preliminary data.</text>
</comment>
<dbReference type="AlphaFoldDB" id="A0A388LN30"/>
<evidence type="ECO:0000313" key="3">
    <source>
        <dbReference type="Proteomes" id="UP000265515"/>
    </source>
</evidence>
<feature type="region of interest" description="Disordered" evidence="1">
    <location>
        <begin position="229"/>
        <end position="274"/>
    </location>
</feature>